<reference evidence="7 8" key="1">
    <citation type="submission" date="2019-10" db="EMBL/GenBank/DDBJ databases">
        <title>Dictyobacter vulcani sp. nov., within the class Ktedonobacteria, isolated from soil of volcanic Mt. Zao.</title>
        <authorList>
            <person name="Zheng Y."/>
            <person name="Wang C.M."/>
            <person name="Sakai Y."/>
            <person name="Abe K."/>
            <person name="Yokota A."/>
            <person name="Yabe S."/>
        </authorList>
    </citation>
    <scope>NUCLEOTIDE SEQUENCE [LARGE SCALE GENOMIC DNA]</scope>
    <source>
        <strain evidence="7 8">W12</strain>
    </source>
</reference>
<dbReference type="GO" id="GO:0051287">
    <property type="term" value="F:NAD binding"/>
    <property type="evidence" value="ECO:0007669"/>
    <property type="project" value="InterPro"/>
</dbReference>
<dbReference type="SMART" id="SM00859">
    <property type="entry name" value="Semialdhyde_dh"/>
    <property type="match status" value="1"/>
</dbReference>
<comment type="function">
    <text evidence="5">Catalyzes the NADPH-dependent reduction of N-acetyl-5-glutamyl phosphate to yield N-acetyl-L-glutamate 5-semialdehyde.</text>
</comment>
<evidence type="ECO:0000313" key="8">
    <source>
        <dbReference type="Proteomes" id="UP000326912"/>
    </source>
</evidence>
<keyword evidence="4 5" id="KW-0560">Oxidoreductase</keyword>
<dbReference type="PANTHER" id="PTHR32338:SF10">
    <property type="entry name" value="N-ACETYL-GAMMA-GLUTAMYL-PHOSPHATE REDUCTASE, CHLOROPLASTIC-RELATED"/>
    <property type="match status" value="1"/>
</dbReference>
<dbReference type="InterPro" id="IPR000534">
    <property type="entry name" value="Semialdehyde_DH_NAD-bd"/>
</dbReference>
<comment type="subcellular location">
    <subcellularLocation>
        <location evidence="5">Cytoplasm</location>
    </subcellularLocation>
</comment>
<dbReference type="GO" id="GO:0006526">
    <property type="term" value="P:L-arginine biosynthetic process"/>
    <property type="evidence" value="ECO:0007669"/>
    <property type="project" value="UniProtKB-UniRule"/>
</dbReference>
<dbReference type="EMBL" id="BKZW01000001">
    <property type="protein sequence ID" value="GER85918.1"/>
    <property type="molecule type" value="Genomic_DNA"/>
</dbReference>
<evidence type="ECO:0000313" key="7">
    <source>
        <dbReference type="EMBL" id="GER85918.1"/>
    </source>
</evidence>
<dbReference type="Gene3D" id="3.40.50.720">
    <property type="entry name" value="NAD(P)-binding Rossmann-like Domain"/>
    <property type="match status" value="1"/>
</dbReference>
<dbReference type="InterPro" id="IPR036291">
    <property type="entry name" value="NAD(P)-bd_dom_sf"/>
</dbReference>
<evidence type="ECO:0000256" key="5">
    <source>
        <dbReference type="HAMAP-Rule" id="MF_00150"/>
    </source>
</evidence>
<dbReference type="Gene3D" id="3.30.360.10">
    <property type="entry name" value="Dihydrodipicolinate Reductase, domain 2"/>
    <property type="match status" value="1"/>
</dbReference>
<dbReference type="CDD" id="cd23934">
    <property type="entry name" value="AGPR_1_C"/>
    <property type="match status" value="1"/>
</dbReference>
<dbReference type="AlphaFoldDB" id="A0A5J4KBK7"/>
<evidence type="ECO:0000256" key="1">
    <source>
        <dbReference type="ARBA" id="ARBA00022571"/>
    </source>
</evidence>
<dbReference type="Pfam" id="PF01118">
    <property type="entry name" value="Semialdhyde_dh"/>
    <property type="match status" value="1"/>
</dbReference>
<accession>A0A5J4KBK7</accession>
<dbReference type="NCBIfam" id="TIGR01850">
    <property type="entry name" value="argC"/>
    <property type="match status" value="1"/>
</dbReference>
<keyword evidence="3 5" id="KW-0521">NADP</keyword>
<feature type="domain" description="Semialdehyde dehydrogenase NAD-binding" evidence="6">
    <location>
        <begin position="3"/>
        <end position="149"/>
    </location>
</feature>
<comment type="caution">
    <text evidence="7">The sequence shown here is derived from an EMBL/GenBank/DDBJ whole genome shotgun (WGS) entry which is preliminary data.</text>
</comment>
<evidence type="ECO:0000256" key="2">
    <source>
        <dbReference type="ARBA" id="ARBA00022605"/>
    </source>
</evidence>
<comment type="similarity">
    <text evidence="5">Belongs to the NAGSA dehydrogenase family. Type 1 subfamily.</text>
</comment>
<feature type="active site" evidence="5">
    <location>
        <position position="157"/>
    </location>
</feature>
<dbReference type="GO" id="GO:0005737">
    <property type="term" value="C:cytoplasm"/>
    <property type="evidence" value="ECO:0007669"/>
    <property type="project" value="UniProtKB-SubCell"/>
</dbReference>
<dbReference type="CDD" id="cd17895">
    <property type="entry name" value="AGPR_1_N"/>
    <property type="match status" value="1"/>
</dbReference>
<dbReference type="UniPathway" id="UPA00068">
    <property type="reaction ID" value="UER00108"/>
</dbReference>
<keyword evidence="8" id="KW-1185">Reference proteome</keyword>
<dbReference type="InterPro" id="IPR058924">
    <property type="entry name" value="AGPR_dimerisation_dom"/>
</dbReference>
<comment type="pathway">
    <text evidence="5">Amino-acid biosynthesis; L-arginine biosynthesis; N(2)-acetyl-L-ornithine from L-glutamate: step 3/4.</text>
</comment>
<gene>
    <name evidence="7" type="primary">argC_1</name>
    <name evidence="5" type="synonym">argC</name>
    <name evidence="7" type="ORF">KDW_00800</name>
</gene>
<dbReference type="InterPro" id="IPR000706">
    <property type="entry name" value="AGPR_type-1"/>
</dbReference>
<dbReference type="HAMAP" id="MF_00150">
    <property type="entry name" value="ArgC_type1"/>
    <property type="match status" value="1"/>
</dbReference>
<comment type="catalytic activity">
    <reaction evidence="5">
        <text>N-acetyl-L-glutamate 5-semialdehyde + phosphate + NADP(+) = N-acetyl-L-glutamyl 5-phosphate + NADPH + H(+)</text>
        <dbReference type="Rhea" id="RHEA:21588"/>
        <dbReference type="ChEBI" id="CHEBI:15378"/>
        <dbReference type="ChEBI" id="CHEBI:29123"/>
        <dbReference type="ChEBI" id="CHEBI:43474"/>
        <dbReference type="ChEBI" id="CHEBI:57783"/>
        <dbReference type="ChEBI" id="CHEBI:57936"/>
        <dbReference type="ChEBI" id="CHEBI:58349"/>
        <dbReference type="EC" id="1.2.1.38"/>
    </reaction>
</comment>
<dbReference type="Proteomes" id="UP000326912">
    <property type="component" value="Unassembled WGS sequence"/>
</dbReference>
<dbReference type="PANTHER" id="PTHR32338">
    <property type="entry name" value="N-ACETYL-GAMMA-GLUTAMYL-PHOSPHATE REDUCTASE, CHLOROPLASTIC-RELATED-RELATED"/>
    <property type="match status" value="1"/>
</dbReference>
<dbReference type="GO" id="GO:0003942">
    <property type="term" value="F:N-acetyl-gamma-glutamyl-phosphate reductase activity"/>
    <property type="evidence" value="ECO:0007669"/>
    <property type="project" value="UniProtKB-UniRule"/>
</dbReference>
<name>A0A5J4KBK7_9CHLR</name>
<evidence type="ECO:0000256" key="4">
    <source>
        <dbReference type="ARBA" id="ARBA00023002"/>
    </source>
</evidence>
<organism evidence="7 8">
    <name type="scientific">Dictyobacter vulcani</name>
    <dbReference type="NCBI Taxonomy" id="2607529"/>
    <lineage>
        <taxon>Bacteria</taxon>
        <taxon>Bacillati</taxon>
        <taxon>Chloroflexota</taxon>
        <taxon>Ktedonobacteria</taxon>
        <taxon>Ktedonobacterales</taxon>
        <taxon>Dictyobacteraceae</taxon>
        <taxon>Dictyobacter</taxon>
    </lineage>
</organism>
<dbReference type="EC" id="1.2.1.38" evidence="5"/>
<evidence type="ECO:0000259" key="6">
    <source>
        <dbReference type="SMART" id="SM00859"/>
    </source>
</evidence>
<dbReference type="InterPro" id="IPR050085">
    <property type="entry name" value="AGPR"/>
</dbReference>
<dbReference type="Pfam" id="PF22698">
    <property type="entry name" value="Semialdhyde_dhC_1"/>
    <property type="match status" value="1"/>
</dbReference>
<protein>
    <recommendedName>
        <fullName evidence="5">N-acetyl-gamma-glutamyl-phosphate reductase</fullName>
        <shortName evidence="5">AGPR</shortName>
        <ecNumber evidence="5">1.2.1.38</ecNumber>
    </recommendedName>
    <alternativeName>
        <fullName evidence="5">N-acetyl-glutamate semialdehyde dehydrogenase</fullName>
        <shortName evidence="5">NAGSA dehydrogenase</shortName>
    </alternativeName>
</protein>
<sequence length="362" mass="39501">MTTVSIVNVTSYTGSELLRLLAQHPYFEVTSVTGRSMVGKRLEEIFPFLRAGIPLLEGKRPAINPSLIITEEPAQTDLSFVCLPHAAAAEAVVKLLQRGTKVVDLSADFRLRDVAIYEEWYKHVHPAPALLETAVYGLCETYREHIPQTNLIANPGCHTTTSILGLSPAFAAGIVNPDVIIDSKTGISGGGRNPNPNYHFPEADEDLSAYGLSGHRHMPEIAQELTAVAVQGGHPFATDLRITFVPHLIPMTRGILATCYADLKSDENGALPTTAEVRTLYENYYKNEPFVHVVDQSPHTKWTYGSNHCFIYPIVDQRAKRLIVVSCLDNLVKGASGQAIQNANLLYGLPETTGLAALGIHP</sequence>
<proteinExistence type="inferred from homology"/>
<dbReference type="RefSeq" id="WP_151754133.1">
    <property type="nucleotide sequence ID" value="NZ_BKZW01000001.1"/>
</dbReference>
<dbReference type="SUPFAM" id="SSF51735">
    <property type="entry name" value="NAD(P)-binding Rossmann-fold domains"/>
    <property type="match status" value="1"/>
</dbReference>
<keyword evidence="5" id="KW-0963">Cytoplasm</keyword>
<dbReference type="GO" id="GO:0070401">
    <property type="term" value="F:NADP+ binding"/>
    <property type="evidence" value="ECO:0007669"/>
    <property type="project" value="InterPro"/>
</dbReference>
<dbReference type="SUPFAM" id="SSF55347">
    <property type="entry name" value="Glyceraldehyde-3-phosphate dehydrogenase-like, C-terminal domain"/>
    <property type="match status" value="1"/>
</dbReference>
<evidence type="ECO:0000256" key="3">
    <source>
        <dbReference type="ARBA" id="ARBA00022857"/>
    </source>
</evidence>
<keyword evidence="1 5" id="KW-0055">Arginine biosynthesis</keyword>
<keyword evidence="2 5" id="KW-0028">Amino-acid biosynthesis</keyword>